<dbReference type="InterPro" id="IPR047647">
    <property type="entry name" value="ISAs1_transpos"/>
</dbReference>
<proteinExistence type="predicted"/>
<dbReference type="KEGG" id="gog:C1280_35220"/>
<keyword evidence="2" id="KW-1185">Reference proteome</keyword>
<evidence type="ECO:0000313" key="2">
    <source>
        <dbReference type="Proteomes" id="UP000245802"/>
    </source>
</evidence>
<dbReference type="PANTHER" id="PTHR30298">
    <property type="entry name" value="H REPEAT-ASSOCIATED PREDICTED TRANSPOSASE"/>
    <property type="match status" value="1"/>
</dbReference>
<accession>A0A2Z3HFJ7</accession>
<dbReference type="InterPro" id="IPR051698">
    <property type="entry name" value="Transposase_11-like"/>
</dbReference>
<dbReference type="AlphaFoldDB" id="A0A2Z3HFJ7"/>
<dbReference type="RefSeq" id="WP_010043542.1">
    <property type="nucleotide sequence ID" value="NZ_CP025958.1"/>
</dbReference>
<evidence type="ECO:0000313" key="1">
    <source>
        <dbReference type="EMBL" id="AWM41735.1"/>
    </source>
</evidence>
<dbReference type="NCBIfam" id="NF033564">
    <property type="entry name" value="transpos_ISAs1"/>
    <property type="match status" value="1"/>
</dbReference>
<gene>
    <name evidence="1" type="ORF">C1280_35220</name>
</gene>
<reference evidence="1 2" key="1">
    <citation type="submission" date="2018-01" db="EMBL/GenBank/DDBJ databases">
        <title>G. obscuriglobus.</title>
        <authorList>
            <person name="Franke J."/>
            <person name="Blomberg W."/>
            <person name="Selmecki A."/>
        </authorList>
    </citation>
    <scope>NUCLEOTIDE SEQUENCE [LARGE SCALE GENOMIC DNA]</scope>
    <source>
        <strain evidence="1 2">DSM 5831</strain>
    </source>
</reference>
<evidence type="ECO:0008006" key="3">
    <source>
        <dbReference type="Google" id="ProtNLM"/>
    </source>
</evidence>
<dbReference type="PANTHER" id="PTHR30298:SF0">
    <property type="entry name" value="PROTEIN YBFL-RELATED"/>
    <property type="match status" value="1"/>
</dbReference>
<dbReference type="Proteomes" id="UP000245802">
    <property type="component" value="Chromosome"/>
</dbReference>
<dbReference type="EMBL" id="CP025958">
    <property type="protein sequence ID" value="AWM41735.1"/>
    <property type="molecule type" value="Genomic_DNA"/>
</dbReference>
<sequence length="146" mass="16387">MDPGPGRIETRTVRATPLLTCHDRWTGLKQGFRLTRTRTVKGVTTVEVVHGITSRPVERADARALLGLVRSHWRIENQRHDVRDVTLGADACRVRKGAAPQVLAALRNAAIHLLATVPADRTPEELEWLQRHPEHAHNLIGITQRE</sequence>
<name>A0A2Z3HFJ7_9BACT</name>
<protein>
    <recommendedName>
        <fullName evidence="3">ISAs1 family transposase</fullName>
    </recommendedName>
</protein>
<organism evidence="1 2">
    <name type="scientific">Gemmata obscuriglobus</name>
    <dbReference type="NCBI Taxonomy" id="114"/>
    <lineage>
        <taxon>Bacteria</taxon>
        <taxon>Pseudomonadati</taxon>
        <taxon>Planctomycetota</taxon>
        <taxon>Planctomycetia</taxon>
        <taxon>Gemmatales</taxon>
        <taxon>Gemmataceae</taxon>
        <taxon>Gemmata</taxon>
    </lineage>
</organism>